<feature type="domain" description="Response regulatory" evidence="2">
    <location>
        <begin position="1"/>
        <end position="64"/>
    </location>
</feature>
<sequence>MIYCVEDDADIREMMLYTLQMAGFTAQGFSSSELFWEAIQEKVPDLILLDIMLPGDDGCKCIDF</sequence>
<evidence type="ECO:0000313" key="4">
    <source>
        <dbReference type="Proteomes" id="UP000015176"/>
    </source>
</evidence>
<organism evidence="3 4">
    <name type="scientific">Streptococcus agalactiae MRI Z1-216</name>
    <dbReference type="NCBI Taxonomy" id="1154879"/>
    <lineage>
        <taxon>Bacteria</taxon>
        <taxon>Bacillati</taxon>
        <taxon>Bacillota</taxon>
        <taxon>Bacilli</taxon>
        <taxon>Lactobacillales</taxon>
        <taxon>Streptococcaceae</taxon>
        <taxon>Streptococcus</taxon>
    </lineage>
</organism>
<dbReference type="Pfam" id="PF00072">
    <property type="entry name" value="Response_reg"/>
    <property type="match status" value="1"/>
</dbReference>
<evidence type="ECO:0000313" key="3">
    <source>
        <dbReference type="EMBL" id="EPU39350.1"/>
    </source>
</evidence>
<gene>
    <name evidence="3" type="ORF">SAG0164_05250</name>
</gene>
<dbReference type="SUPFAM" id="SSF52172">
    <property type="entry name" value="CheY-like"/>
    <property type="match status" value="1"/>
</dbReference>
<name>A0AAD3A3J2_STRAG</name>
<feature type="modified residue" description="4-aspartylphosphate" evidence="1">
    <location>
        <position position="50"/>
    </location>
</feature>
<reference evidence="3 4" key="1">
    <citation type="submission" date="2012-07" db="EMBL/GenBank/DDBJ databases">
        <authorList>
            <person name="Moroni P."/>
            <person name="Richards V.P."/>
            <person name="Durkin S.A.S."/>
            <person name="Kim M."/>
            <person name="Pavinski Bitar P.D."/>
            <person name="Stanhope M.J."/>
            <person name="Town C.D."/>
            <person name="Zadoks R.N."/>
            <person name="Venter J.C."/>
        </authorList>
    </citation>
    <scope>NUCLEOTIDE SEQUENCE [LARGE SCALE GENOMIC DNA]</scope>
    <source>
        <strain evidence="3 4">MRI Z1-216</strain>
    </source>
</reference>
<accession>A0AAD3A3J2</accession>
<dbReference type="InterPro" id="IPR011006">
    <property type="entry name" value="CheY-like_superfamily"/>
</dbReference>
<dbReference type="GO" id="GO:0000160">
    <property type="term" value="P:phosphorelay signal transduction system"/>
    <property type="evidence" value="ECO:0007669"/>
    <property type="project" value="InterPro"/>
</dbReference>
<protein>
    <recommendedName>
        <fullName evidence="2">Response regulatory domain-containing protein</fullName>
    </recommendedName>
</protein>
<evidence type="ECO:0000259" key="2">
    <source>
        <dbReference type="PROSITE" id="PS50110"/>
    </source>
</evidence>
<evidence type="ECO:0000256" key="1">
    <source>
        <dbReference type="PROSITE-ProRule" id="PRU00169"/>
    </source>
</evidence>
<dbReference type="Gene3D" id="3.40.50.2300">
    <property type="match status" value="1"/>
</dbReference>
<keyword evidence="1" id="KW-0597">Phosphoprotein</keyword>
<dbReference type="Proteomes" id="UP000015176">
    <property type="component" value="Unassembled WGS sequence"/>
</dbReference>
<dbReference type="AlphaFoldDB" id="A0AAD3A3J2"/>
<dbReference type="InterPro" id="IPR001789">
    <property type="entry name" value="Sig_transdc_resp-reg_receiver"/>
</dbReference>
<comment type="caution">
    <text evidence="3">The sequence shown here is derived from an EMBL/GenBank/DDBJ whole genome shotgun (WGS) entry which is preliminary data.</text>
</comment>
<proteinExistence type="predicted"/>
<dbReference type="PROSITE" id="PS50110">
    <property type="entry name" value="RESPONSE_REGULATORY"/>
    <property type="match status" value="1"/>
</dbReference>
<dbReference type="EMBL" id="ALSF01000062">
    <property type="protein sequence ID" value="EPU39350.1"/>
    <property type="molecule type" value="Genomic_DNA"/>
</dbReference>